<accession>A0A2C5Y550</accession>
<keyword evidence="3" id="KW-1185">Reference proteome</keyword>
<sequence length="291" mass="31444">MDDSCPRSSEAPEMLSSLAAYNDDTSAVPSCPPLSHDAVGAPTSAAASLLEPGRVGGAFLDFAGGQLPMELLVGRLEKQSLDMAMRQSEEGSCSQPLGLREADLDDKLQAMDVDMEEPGEVETALPMLPHRLEAMRLRKRYSCSQASRSARAVGPPIARAEQSSAQHRRASNTESKAPLEAPDPSSSMCGKLEADEGYCEGADDMSWLDGDEVMAGLSSTARSNGLLKFQTSAERAMQCSMVVRKAARMRRRRHQKRETRMRPSETETATAVASTAMYNGREPGQAQSWQS</sequence>
<feature type="region of interest" description="Disordered" evidence="1">
    <location>
        <begin position="147"/>
        <end position="189"/>
    </location>
</feature>
<evidence type="ECO:0000313" key="3">
    <source>
        <dbReference type="Proteomes" id="UP000226192"/>
    </source>
</evidence>
<dbReference type="EMBL" id="NJET01000074">
    <property type="protein sequence ID" value="PHH62362.1"/>
    <property type="molecule type" value="Genomic_DNA"/>
</dbReference>
<evidence type="ECO:0000256" key="1">
    <source>
        <dbReference type="SAM" id="MobiDB-lite"/>
    </source>
</evidence>
<evidence type="ECO:0000313" key="2">
    <source>
        <dbReference type="EMBL" id="PHH62362.1"/>
    </source>
</evidence>
<dbReference type="Proteomes" id="UP000226192">
    <property type="component" value="Unassembled WGS sequence"/>
</dbReference>
<dbReference type="OrthoDB" id="4927521at2759"/>
<feature type="region of interest" description="Disordered" evidence="1">
    <location>
        <begin position="23"/>
        <end position="43"/>
    </location>
</feature>
<reference evidence="2 3" key="1">
    <citation type="submission" date="2017-06" db="EMBL/GenBank/DDBJ databases">
        <title>Ant-infecting Ophiocordyceps genomes reveal a high diversity of potential behavioral manipulation genes and a possible major role for enterotoxins.</title>
        <authorList>
            <person name="De Bekker C."/>
            <person name="Evans H.C."/>
            <person name="Brachmann A."/>
            <person name="Hughes D.P."/>
        </authorList>
    </citation>
    <scope>NUCLEOTIDE SEQUENCE [LARGE SCALE GENOMIC DNA]</scope>
    <source>
        <strain evidence="2 3">Map64</strain>
    </source>
</reference>
<organism evidence="2 3">
    <name type="scientific">Ophiocordyceps australis</name>
    <dbReference type="NCBI Taxonomy" id="1399860"/>
    <lineage>
        <taxon>Eukaryota</taxon>
        <taxon>Fungi</taxon>
        <taxon>Dikarya</taxon>
        <taxon>Ascomycota</taxon>
        <taxon>Pezizomycotina</taxon>
        <taxon>Sordariomycetes</taxon>
        <taxon>Hypocreomycetidae</taxon>
        <taxon>Hypocreales</taxon>
        <taxon>Ophiocordycipitaceae</taxon>
        <taxon>Ophiocordyceps</taxon>
    </lineage>
</organism>
<comment type="caution">
    <text evidence="2">The sequence shown here is derived from an EMBL/GenBank/DDBJ whole genome shotgun (WGS) entry which is preliminary data.</text>
</comment>
<feature type="compositionally biased region" description="Basic residues" evidence="1">
    <location>
        <begin position="248"/>
        <end position="257"/>
    </location>
</feature>
<protein>
    <submittedName>
        <fullName evidence="2">Uncharacterized protein</fullName>
    </submittedName>
</protein>
<dbReference type="AlphaFoldDB" id="A0A2C5Y550"/>
<proteinExistence type="predicted"/>
<feature type="region of interest" description="Disordered" evidence="1">
    <location>
        <begin position="248"/>
        <end position="291"/>
    </location>
</feature>
<feature type="compositionally biased region" description="Low complexity" evidence="1">
    <location>
        <begin position="266"/>
        <end position="276"/>
    </location>
</feature>
<gene>
    <name evidence="2" type="ORF">CDD81_7224</name>
</gene>
<name>A0A2C5Y550_9HYPO</name>